<evidence type="ECO:0000313" key="3">
    <source>
        <dbReference type="EMBL" id="KAK1742436.1"/>
    </source>
</evidence>
<feature type="compositionally biased region" description="Basic and acidic residues" evidence="1">
    <location>
        <begin position="310"/>
        <end position="335"/>
    </location>
</feature>
<dbReference type="InterPro" id="IPR036869">
    <property type="entry name" value="J_dom_sf"/>
</dbReference>
<dbReference type="InterPro" id="IPR003903">
    <property type="entry name" value="UIM_dom"/>
</dbReference>
<gene>
    <name evidence="3" type="ORF">QTG54_007001</name>
</gene>
<keyword evidence="4" id="KW-1185">Reference proteome</keyword>
<dbReference type="PROSITE" id="PS50330">
    <property type="entry name" value="UIM"/>
    <property type="match status" value="1"/>
</dbReference>
<dbReference type="PRINTS" id="PR00625">
    <property type="entry name" value="JDOMAIN"/>
</dbReference>
<dbReference type="GO" id="GO:0051087">
    <property type="term" value="F:protein-folding chaperone binding"/>
    <property type="evidence" value="ECO:0007669"/>
    <property type="project" value="TreeGrafter"/>
</dbReference>
<feature type="domain" description="J" evidence="2">
    <location>
        <begin position="28"/>
        <end position="105"/>
    </location>
</feature>
<dbReference type="Pfam" id="PF02809">
    <property type="entry name" value="UIM"/>
    <property type="match status" value="1"/>
</dbReference>
<dbReference type="Gene3D" id="1.10.287.110">
    <property type="entry name" value="DnaJ domain"/>
    <property type="match status" value="1"/>
</dbReference>
<dbReference type="SMART" id="SM00271">
    <property type="entry name" value="DnaJ"/>
    <property type="match status" value="1"/>
</dbReference>
<evidence type="ECO:0000256" key="1">
    <source>
        <dbReference type="SAM" id="MobiDB-lite"/>
    </source>
</evidence>
<dbReference type="PANTHER" id="PTHR43948:SF14">
    <property type="entry name" value="PROTEIN DNAJ, PUTATIVE-RELATED"/>
    <property type="match status" value="1"/>
</dbReference>
<evidence type="ECO:0000259" key="2">
    <source>
        <dbReference type="PROSITE" id="PS50076"/>
    </source>
</evidence>
<dbReference type="GO" id="GO:0051082">
    <property type="term" value="F:unfolded protein binding"/>
    <property type="evidence" value="ECO:0007669"/>
    <property type="project" value="TreeGrafter"/>
</dbReference>
<dbReference type="CDD" id="cd06257">
    <property type="entry name" value="DnaJ"/>
    <property type="match status" value="1"/>
</dbReference>
<dbReference type="SUPFAM" id="SSF46565">
    <property type="entry name" value="Chaperone J-domain"/>
    <property type="match status" value="1"/>
</dbReference>
<dbReference type="Pfam" id="PF00226">
    <property type="entry name" value="DnaJ"/>
    <property type="match status" value="1"/>
</dbReference>
<organism evidence="3 4">
    <name type="scientific">Skeletonema marinoi</name>
    <dbReference type="NCBI Taxonomy" id="267567"/>
    <lineage>
        <taxon>Eukaryota</taxon>
        <taxon>Sar</taxon>
        <taxon>Stramenopiles</taxon>
        <taxon>Ochrophyta</taxon>
        <taxon>Bacillariophyta</taxon>
        <taxon>Coscinodiscophyceae</taxon>
        <taxon>Thalassiosirophycidae</taxon>
        <taxon>Thalassiosirales</taxon>
        <taxon>Skeletonemataceae</taxon>
        <taxon>Skeletonema</taxon>
        <taxon>Skeletonema marinoi-dohrnii complex</taxon>
    </lineage>
</organism>
<dbReference type="EMBL" id="JATAAI010000011">
    <property type="protein sequence ID" value="KAK1742436.1"/>
    <property type="molecule type" value="Genomic_DNA"/>
</dbReference>
<dbReference type="GO" id="GO:0005634">
    <property type="term" value="C:nucleus"/>
    <property type="evidence" value="ECO:0007669"/>
    <property type="project" value="TreeGrafter"/>
</dbReference>
<dbReference type="Proteomes" id="UP001224775">
    <property type="component" value="Unassembled WGS sequence"/>
</dbReference>
<dbReference type="InterPro" id="IPR001623">
    <property type="entry name" value="DnaJ_domain"/>
</dbReference>
<accession>A0AAD9DCF3</accession>
<dbReference type="AlphaFoldDB" id="A0AAD9DCF3"/>
<evidence type="ECO:0000313" key="4">
    <source>
        <dbReference type="Proteomes" id="UP001224775"/>
    </source>
</evidence>
<name>A0AAD9DCF3_9STRA</name>
<dbReference type="GO" id="GO:0005737">
    <property type="term" value="C:cytoplasm"/>
    <property type="evidence" value="ECO:0007669"/>
    <property type="project" value="TreeGrafter"/>
</dbReference>
<dbReference type="PROSITE" id="PS50076">
    <property type="entry name" value="DNAJ_2"/>
    <property type="match status" value="1"/>
</dbReference>
<proteinExistence type="predicted"/>
<feature type="region of interest" description="Disordered" evidence="1">
    <location>
        <begin position="295"/>
        <end position="335"/>
    </location>
</feature>
<protein>
    <submittedName>
        <fullName evidence="3">DnaJ domain-containing protein</fullName>
    </submittedName>
</protein>
<sequence length="352" mass="37902">MFHNTYSAGGFSADGSSADNINIRSTKDPYEVLDLQRNATQAQIKAAYRKLALKYHPDRVNGDGAAGVEAKRLATAKFTEISAAYELLSSKGGTRSGNASHPSFANTADHHNVNEYARYSASTTVQSPFSPGFDPFGSTNSMGMPPFGGLPFAQMPGFPTNTASTSYSSSSFCQSGGMGASSKMVSITQSSVNGKVVTRHEEVTVNPDGTKTTKVKISGDGLAQEEQSKRILPAIKLKSQAAIKDGTKTAPNVVEEDTAEDDDLAKAIAMSLSESDYGVDSSGASPPQQRHCRVETKQHLEQHQQASRSQPEKVHPLIAKERGILSTRKKEKDQAKPLWKFQHVITRESFAK</sequence>
<comment type="caution">
    <text evidence="3">The sequence shown here is derived from an EMBL/GenBank/DDBJ whole genome shotgun (WGS) entry which is preliminary data.</text>
</comment>
<dbReference type="PANTHER" id="PTHR43948">
    <property type="entry name" value="DNAJ HOMOLOG SUBFAMILY B"/>
    <property type="match status" value="1"/>
</dbReference>
<reference evidence="3" key="1">
    <citation type="submission" date="2023-06" db="EMBL/GenBank/DDBJ databases">
        <title>Survivors Of The Sea: Transcriptome response of Skeletonema marinoi to long-term dormancy.</title>
        <authorList>
            <person name="Pinder M.I.M."/>
            <person name="Kourtchenko O."/>
            <person name="Robertson E.K."/>
            <person name="Larsson T."/>
            <person name="Maumus F."/>
            <person name="Osuna-Cruz C.M."/>
            <person name="Vancaester E."/>
            <person name="Stenow R."/>
            <person name="Vandepoele K."/>
            <person name="Ploug H."/>
            <person name="Bruchert V."/>
            <person name="Godhe A."/>
            <person name="Topel M."/>
        </authorList>
    </citation>
    <scope>NUCLEOTIDE SEQUENCE</scope>
    <source>
        <strain evidence="3">R05AC</strain>
    </source>
</reference>
<dbReference type="GO" id="GO:0044183">
    <property type="term" value="F:protein folding chaperone"/>
    <property type="evidence" value="ECO:0007669"/>
    <property type="project" value="TreeGrafter"/>
</dbReference>